<sequence>MLGVRRGSAQVKSGGRQGVAHLKIGDRRGEFIHLNSFEMIVCFTKLDVLLKPVLVGNDCEFLYKLFWIGCVLKTVVFERLASILRCRVMQESTIEARAGRGLAGLEDRRSGPRIVASFSC</sequence>
<keyword evidence="2" id="KW-1185">Reference proteome</keyword>
<reference evidence="1" key="1">
    <citation type="journal article" date="2023" name="bioRxiv">
        <title>Improved chromosome-level genome assembly for marigold (Tagetes erecta).</title>
        <authorList>
            <person name="Jiang F."/>
            <person name="Yuan L."/>
            <person name="Wang S."/>
            <person name="Wang H."/>
            <person name="Xu D."/>
            <person name="Wang A."/>
            <person name="Fan W."/>
        </authorList>
    </citation>
    <scope>NUCLEOTIDE SEQUENCE</scope>
    <source>
        <strain evidence="1">WSJ</strain>
        <tissue evidence="1">Leaf</tissue>
    </source>
</reference>
<accession>A0AAD8LGR6</accession>
<evidence type="ECO:0000313" key="1">
    <source>
        <dbReference type="EMBL" id="KAK1441232.1"/>
    </source>
</evidence>
<gene>
    <name evidence="1" type="ORF">QVD17_07075</name>
</gene>
<organism evidence="1 2">
    <name type="scientific">Tagetes erecta</name>
    <name type="common">African marigold</name>
    <dbReference type="NCBI Taxonomy" id="13708"/>
    <lineage>
        <taxon>Eukaryota</taxon>
        <taxon>Viridiplantae</taxon>
        <taxon>Streptophyta</taxon>
        <taxon>Embryophyta</taxon>
        <taxon>Tracheophyta</taxon>
        <taxon>Spermatophyta</taxon>
        <taxon>Magnoliopsida</taxon>
        <taxon>eudicotyledons</taxon>
        <taxon>Gunneridae</taxon>
        <taxon>Pentapetalae</taxon>
        <taxon>asterids</taxon>
        <taxon>campanulids</taxon>
        <taxon>Asterales</taxon>
        <taxon>Asteraceae</taxon>
        <taxon>Asteroideae</taxon>
        <taxon>Heliantheae alliance</taxon>
        <taxon>Tageteae</taxon>
        <taxon>Tagetes</taxon>
    </lineage>
</organism>
<dbReference type="Proteomes" id="UP001229421">
    <property type="component" value="Unassembled WGS sequence"/>
</dbReference>
<proteinExistence type="predicted"/>
<comment type="caution">
    <text evidence="1">The sequence shown here is derived from an EMBL/GenBank/DDBJ whole genome shotgun (WGS) entry which is preliminary data.</text>
</comment>
<dbReference type="EMBL" id="JAUHHV010000001">
    <property type="protein sequence ID" value="KAK1441232.1"/>
    <property type="molecule type" value="Genomic_DNA"/>
</dbReference>
<protein>
    <submittedName>
        <fullName evidence="1">Uncharacterized protein</fullName>
    </submittedName>
</protein>
<dbReference type="AlphaFoldDB" id="A0AAD8LGR6"/>
<name>A0AAD8LGR6_TARER</name>
<evidence type="ECO:0000313" key="2">
    <source>
        <dbReference type="Proteomes" id="UP001229421"/>
    </source>
</evidence>